<sequence>MAFPPESIIPIVQEISQILISRNETISVSEGACGGLLSAYLVSLQGASDWFQGGTLLYSLNSRLKLSGWSRTDIDNYTGPSEKVALRLARNLRIELGSTYVLSETGIASEAVHKRKEFAGAIGTVYLGISTPNGEISKVTNTGNEDRQINMQEFAKLGLEFFLEELKKIVENENKVIEEEENGAKRSKS</sequence>
<dbReference type="Gene3D" id="3.90.950.20">
    <property type="entry name" value="CinA-like"/>
    <property type="match status" value="1"/>
</dbReference>
<dbReference type="EMBL" id="JAEUBF010001150">
    <property type="protein sequence ID" value="KAH3672397.1"/>
    <property type="molecule type" value="Genomic_DNA"/>
</dbReference>
<reference evidence="2" key="1">
    <citation type="journal article" date="2021" name="Open Biol.">
        <title>Shared evolutionary footprints suggest mitochondrial oxidative damage underlies multiple complex I losses in fungi.</title>
        <authorList>
            <person name="Schikora-Tamarit M.A."/>
            <person name="Marcet-Houben M."/>
            <person name="Nosek J."/>
            <person name="Gabaldon T."/>
        </authorList>
    </citation>
    <scope>NUCLEOTIDE SEQUENCE</scope>
    <source>
        <strain evidence="2">CBS6341</strain>
    </source>
</reference>
<evidence type="ECO:0000313" key="3">
    <source>
        <dbReference type="Proteomes" id="UP000769528"/>
    </source>
</evidence>
<dbReference type="AlphaFoldDB" id="A0A9P8PIE7"/>
<dbReference type="OrthoDB" id="2350783at2759"/>
<evidence type="ECO:0000313" key="2">
    <source>
        <dbReference type="EMBL" id="KAH3672397.1"/>
    </source>
</evidence>
<name>A0A9P8PIE7_9ASCO</name>
<dbReference type="InterPro" id="IPR036653">
    <property type="entry name" value="CinA-like_C"/>
</dbReference>
<keyword evidence="3" id="KW-1185">Reference proteome</keyword>
<feature type="domain" description="CinA C-terminal" evidence="1">
    <location>
        <begin position="11"/>
        <end position="165"/>
    </location>
</feature>
<dbReference type="SUPFAM" id="SSF142433">
    <property type="entry name" value="CinA-like"/>
    <property type="match status" value="1"/>
</dbReference>
<dbReference type="Proteomes" id="UP000769528">
    <property type="component" value="Unassembled WGS sequence"/>
</dbReference>
<dbReference type="InterPro" id="IPR008136">
    <property type="entry name" value="CinA_C"/>
</dbReference>
<gene>
    <name evidence="2" type="ORF">WICMUC_004233</name>
</gene>
<dbReference type="Pfam" id="PF02464">
    <property type="entry name" value="CinA"/>
    <property type="match status" value="1"/>
</dbReference>
<organism evidence="2 3">
    <name type="scientific">Wickerhamomyces mucosus</name>
    <dbReference type="NCBI Taxonomy" id="1378264"/>
    <lineage>
        <taxon>Eukaryota</taxon>
        <taxon>Fungi</taxon>
        <taxon>Dikarya</taxon>
        <taxon>Ascomycota</taxon>
        <taxon>Saccharomycotina</taxon>
        <taxon>Saccharomycetes</taxon>
        <taxon>Phaffomycetales</taxon>
        <taxon>Wickerhamomycetaceae</taxon>
        <taxon>Wickerhamomyces</taxon>
    </lineage>
</organism>
<comment type="caution">
    <text evidence="2">The sequence shown here is derived from an EMBL/GenBank/DDBJ whole genome shotgun (WGS) entry which is preliminary data.</text>
</comment>
<proteinExistence type="predicted"/>
<evidence type="ECO:0000259" key="1">
    <source>
        <dbReference type="Pfam" id="PF02464"/>
    </source>
</evidence>
<accession>A0A9P8PIE7</accession>
<protein>
    <recommendedName>
        <fullName evidence="1">CinA C-terminal domain-containing protein</fullName>
    </recommendedName>
</protein>
<reference evidence="2" key="2">
    <citation type="submission" date="2021-01" db="EMBL/GenBank/DDBJ databases">
        <authorList>
            <person name="Schikora-Tamarit M.A."/>
        </authorList>
    </citation>
    <scope>NUCLEOTIDE SEQUENCE</scope>
    <source>
        <strain evidence="2">CBS6341</strain>
    </source>
</reference>